<dbReference type="InterPro" id="IPR000835">
    <property type="entry name" value="HTH_MarR-typ"/>
</dbReference>
<evidence type="ECO:0000256" key="2">
    <source>
        <dbReference type="ARBA" id="ARBA00023125"/>
    </source>
</evidence>
<dbReference type="SUPFAM" id="SSF46785">
    <property type="entry name" value="Winged helix' DNA-binding domain"/>
    <property type="match status" value="1"/>
</dbReference>
<evidence type="ECO:0000256" key="1">
    <source>
        <dbReference type="ARBA" id="ARBA00023015"/>
    </source>
</evidence>
<dbReference type="InterPro" id="IPR036390">
    <property type="entry name" value="WH_DNA-bd_sf"/>
</dbReference>
<evidence type="ECO:0000313" key="5">
    <source>
        <dbReference type="EMBL" id="PRY14458.1"/>
    </source>
</evidence>
<evidence type="ECO:0000256" key="3">
    <source>
        <dbReference type="ARBA" id="ARBA00023163"/>
    </source>
</evidence>
<dbReference type="EMBL" id="PVZF01000006">
    <property type="protein sequence ID" value="PRY14458.1"/>
    <property type="molecule type" value="Genomic_DNA"/>
</dbReference>
<dbReference type="GO" id="GO:0003700">
    <property type="term" value="F:DNA-binding transcription factor activity"/>
    <property type="evidence" value="ECO:0007669"/>
    <property type="project" value="InterPro"/>
</dbReference>
<reference evidence="5 6" key="1">
    <citation type="submission" date="2018-03" db="EMBL/GenBank/DDBJ databases">
        <title>Genomic Encyclopedia of Archaeal and Bacterial Type Strains, Phase II (KMG-II): from individual species to whole genera.</title>
        <authorList>
            <person name="Goeker M."/>
        </authorList>
    </citation>
    <scope>NUCLEOTIDE SEQUENCE [LARGE SCALE GENOMIC DNA]</scope>
    <source>
        <strain evidence="5 6">DSM 19711</strain>
    </source>
</reference>
<evidence type="ECO:0000259" key="4">
    <source>
        <dbReference type="PROSITE" id="PS50995"/>
    </source>
</evidence>
<protein>
    <submittedName>
        <fullName evidence="5">DNA-binding MarR family transcriptional regulator</fullName>
    </submittedName>
</protein>
<proteinExistence type="predicted"/>
<dbReference type="Pfam" id="PF12802">
    <property type="entry name" value="MarR_2"/>
    <property type="match status" value="1"/>
</dbReference>
<gene>
    <name evidence="5" type="ORF">CLV37_10616</name>
</gene>
<accession>A0A2T0R317</accession>
<dbReference type="GO" id="GO:0003677">
    <property type="term" value="F:DNA binding"/>
    <property type="evidence" value="ECO:0007669"/>
    <property type="project" value="UniProtKB-KW"/>
</dbReference>
<dbReference type="PANTHER" id="PTHR42756">
    <property type="entry name" value="TRANSCRIPTIONAL REGULATOR, MARR"/>
    <property type="match status" value="1"/>
</dbReference>
<dbReference type="AlphaFoldDB" id="A0A2T0R317"/>
<name>A0A2T0R317_9ACTN</name>
<sequence length="156" mass="16954">MARAVGLDGTVPTAKDVTLLYLVKQVELAVRHRLDAVVAEHGLTSLQYTALTVLARHPGMSAADLARNSFVRAQTMTQMVLDLEGKGHLSREVDPSSRRRMLLTLTDRGRRVLEDLREPVAALEAGMVEGMSAADRAAFRAALESARRALGQAPPR</sequence>
<dbReference type="PROSITE" id="PS50995">
    <property type="entry name" value="HTH_MARR_2"/>
    <property type="match status" value="1"/>
</dbReference>
<dbReference type="Proteomes" id="UP000238083">
    <property type="component" value="Unassembled WGS sequence"/>
</dbReference>
<keyword evidence="1" id="KW-0805">Transcription regulation</keyword>
<comment type="caution">
    <text evidence="5">The sequence shown here is derived from an EMBL/GenBank/DDBJ whole genome shotgun (WGS) entry which is preliminary data.</text>
</comment>
<dbReference type="Gene3D" id="1.10.10.10">
    <property type="entry name" value="Winged helix-like DNA-binding domain superfamily/Winged helix DNA-binding domain"/>
    <property type="match status" value="1"/>
</dbReference>
<dbReference type="InterPro" id="IPR036388">
    <property type="entry name" value="WH-like_DNA-bd_sf"/>
</dbReference>
<dbReference type="SMART" id="SM00347">
    <property type="entry name" value="HTH_MARR"/>
    <property type="match status" value="1"/>
</dbReference>
<keyword evidence="2 5" id="KW-0238">DNA-binding</keyword>
<keyword evidence="3" id="KW-0804">Transcription</keyword>
<evidence type="ECO:0000313" key="6">
    <source>
        <dbReference type="Proteomes" id="UP000238083"/>
    </source>
</evidence>
<feature type="domain" description="HTH marR-type" evidence="4">
    <location>
        <begin position="16"/>
        <end position="148"/>
    </location>
</feature>
<organism evidence="5 6">
    <name type="scientific">Kineococcus rhizosphaerae</name>
    <dbReference type="NCBI Taxonomy" id="559628"/>
    <lineage>
        <taxon>Bacteria</taxon>
        <taxon>Bacillati</taxon>
        <taxon>Actinomycetota</taxon>
        <taxon>Actinomycetes</taxon>
        <taxon>Kineosporiales</taxon>
        <taxon>Kineosporiaceae</taxon>
        <taxon>Kineococcus</taxon>
    </lineage>
</organism>
<keyword evidence="6" id="KW-1185">Reference proteome</keyword>
<dbReference type="PANTHER" id="PTHR42756:SF1">
    <property type="entry name" value="TRANSCRIPTIONAL REPRESSOR OF EMRAB OPERON"/>
    <property type="match status" value="1"/>
</dbReference>